<dbReference type="Proteomes" id="UP000016743">
    <property type="component" value="Chromosome"/>
</dbReference>
<proteinExistence type="predicted"/>
<feature type="region of interest" description="Disordered" evidence="1">
    <location>
        <begin position="1"/>
        <end position="101"/>
    </location>
</feature>
<evidence type="ECO:0000256" key="1">
    <source>
        <dbReference type="SAM" id="MobiDB-lite"/>
    </source>
</evidence>
<feature type="compositionally biased region" description="Low complexity" evidence="1">
    <location>
        <begin position="10"/>
        <end position="21"/>
    </location>
</feature>
<sequence length="395" mass="41301">MWNGGRALCSQSSAVSSSGRSAWPRRRVEVGGLGDRLGERSVRDLHPQLARLEPGALSGGHGASGLLEPAGRDSDARFGAEHPLDDDEPGVLGEDGGRDAGDDLRRALRRAQQFGAPATDQAAELRPVAAVGVERGELQVGADSTVLGEGEGEPGVVADGGGRIGVHTADAECGLPEGERLGGETALRQDGEDLLGRRFERREPRTQRRRQNGHIGDAGGDRGPSCAEALGEVVGGDAGERRPRGVQSAVGERDVAGKRGEQASDQDGTALCPGRERGELPAAEAHGGETGGAGDLGEVKAEFVRTDDDRGDAAGEQPDTRAVVRRDQERRNAGRSGDRLEFGGGETVGRGDDRVPLAVGGQDSRAPYRSRRALPEGGRLRGGRRPAHRPERAGR</sequence>
<dbReference type="AlphaFoldDB" id="U3PBB4"/>
<feature type="compositionally biased region" description="Basic and acidic residues" evidence="1">
    <location>
        <begin position="251"/>
        <end position="262"/>
    </location>
</feature>
<evidence type="ECO:0000313" key="2">
    <source>
        <dbReference type="EMBL" id="AGW40788.1"/>
    </source>
</evidence>
<dbReference type="STRING" id="1389489.O159_06010"/>
<gene>
    <name evidence="2" type="ORF">O159_06010</name>
</gene>
<feature type="compositionally biased region" description="Basic and acidic residues" evidence="1">
    <location>
        <begin position="177"/>
        <end position="206"/>
    </location>
</feature>
<feature type="region of interest" description="Disordered" evidence="1">
    <location>
        <begin position="142"/>
        <end position="395"/>
    </location>
</feature>
<evidence type="ECO:0000313" key="3">
    <source>
        <dbReference type="Proteomes" id="UP000016743"/>
    </source>
</evidence>
<dbReference type="EMBL" id="CP006734">
    <property type="protein sequence ID" value="AGW40788.1"/>
    <property type="molecule type" value="Genomic_DNA"/>
</dbReference>
<dbReference type="KEGG" id="lxy:O159_06010"/>
<reference evidence="2 3" key="1">
    <citation type="journal article" date="2013" name="Genome Announc.">
        <title>Complete Genome Sequence of Leifsonia xyli subsp. cynodontis Strain DSM46306, a Gram-Positive Bacterial Pathogen of Grasses.</title>
        <authorList>
            <person name="Monteiro-Vitorello C.B."/>
            <person name="Zerillo M.M."/>
            <person name="Van Sluys M.A."/>
            <person name="Camargo L.E."/>
            <person name="Kitajima J.P."/>
        </authorList>
    </citation>
    <scope>NUCLEOTIDE SEQUENCE [LARGE SCALE GENOMIC DNA]</scope>
    <source>
        <strain evidence="2 3">DSM 46306</strain>
    </source>
</reference>
<dbReference type="RefSeq" id="WP_021754227.1">
    <property type="nucleotide sequence ID" value="NC_022438.1"/>
</dbReference>
<feature type="compositionally biased region" description="Basic and acidic residues" evidence="1">
    <location>
        <begin position="36"/>
        <end position="46"/>
    </location>
</feature>
<protein>
    <submittedName>
        <fullName evidence="2">Uncharacterized protein</fullName>
    </submittedName>
</protein>
<feature type="compositionally biased region" description="Basic and acidic residues" evidence="1">
    <location>
        <begin position="297"/>
        <end position="341"/>
    </location>
</feature>
<name>U3PBB4_LEIXC</name>
<dbReference type="HOGENOM" id="CLU_697905_0_0_11"/>
<keyword evidence="3" id="KW-1185">Reference proteome</keyword>
<feature type="compositionally biased region" description="Basic and acidic residues" evidence="1">
    <location>
        <begin position="70"/>
        <end position="83"/>
    </location>
</feature>
<accession>U3PBB4</accession>
<organism evidence="2 3">
    <name type="scientific">Leifsonia xyli subsp. cynodontis DSM 46306</name>
    <dbReference type="NCBI Taxonomy" id="1389489"/>
    <lineage>
        <taxon>Bacteria</taxon>
        <taxon>Bacillati</taxon>
        <taxon>Actinomycetota</taxon>
        <taxon>Actinomycetes</taxon>
        <taxon>Micrococcales</taxon>
        <taxon>Microbacteriaceae</taxon>
        <taxon>Leifsonia</taxon>
    </lineage>
</organism>